<proteinExistence type="predicted"/>
<dbReference type="AlphaFoldDB" id="A0A345XTR2"/>
<dbReference type="RefSeq" id="WP_208880908.1">
    <property type="nucleotide sequence ID" value="NZ_CP031320.1"/>
</dbReference>
<dbReference type="KEGG" id="sarm:DVA86_22655"/>
<sequence>MTAAEDAERPVPLKDMSAANASATLLERLADKLGAQASAAAVYGEPVVRDGVTVIPVARVGFGFGGGAGREVGPAKTGEGGGGGGGAEARPLGFIEIRDGIATYKPIRDPWADVVIPLAALLLGTAAPKAFRAIARLQRR</sequence>
<dbReference type="Pfam" id="PF09579">
    <property type="entry name" value="Spore_YtfJ"/>
    <property type="match status" value="1"/>
</dbReference>
<dbReference type="Proteomes" id="UP000254425">
    <property type="component" value="Chromosome"/>
</dbReference>
<reference evidence="1 2" key="1">
    <citation type="submission" date="2018-07" db="EMBL/GenBank/DDBJ databases">
        <title>Draft genome of the type strain Streptomyces armeniacus ATCC 15676.</title>
        <authorList>
            <person name="Labana P."/>
            <person name="Gosse J.T."/>
            <person name="Boddy C.N."/>
        </authorList>
    </citation>
    <scope>NUCLEOTIDE SEQUENCE [LARGE SCALE GENOMIC DNA]</scope>
    <source>
        <strain evidence="1 2">ATCC 15676</strain>
    </source>
</reference>
<keyword evidence="2" id="KW-1185">Reference proteome</keyword>
<dbReference type="PANTHER" id="PTHR39162:SF1">
    <property type="entry name" value="SPORULATION PROTEIN YTFJ"/>
    <property type="match status" value="1"/>
</dbReference>
<accession>A0A345XTR2</accession>
<gene>
    <name evidence="1" type="ORF">DVA86_22655</name>
</gene>
<evidence type="ECO:0000313" key="2">
    <source>
        <dbReference type="Proteomes" id="UP000254425"/>
    </source>
</evidence>
<protein>
    <submittedName>
        <fullName evidence="1">Sporulation protein</fullName>
    </submittedName>
</protein>
<evidence type="ECO:0000313" key="1">
    <source>
        <dbReference type="EMBL" id="AXK35028.1"/>
    </source>
</evidence>
<dbReference type="InterPro" id="IPR014229">
    <property type="entry name" value="Spore_YtfJ"/>
</dbReference>
<organism evidence="1 2">
    <name type="scientific">Streptomyces armeniacus</name>
    <dbReference type="NCBI Taxonomy" id="83291"/>
    <lineage>
        <taxon>Bacteria</taxon>
        <taxon>Bacillati</taxon>
        <taxon>Actinomycetota</taxon>
        <taxon>Actinomycetes</taxon>
        <taxon>Kitasatosporales</taxon>
        <taxon>Streptomycetaceae</taxon>
        <taxon>Streptomyces</taxon>
    </lineage>
</organism>
<dbReference type="EMBL" id="CP031320">
    <property type="protein sequence ID" value="AXK35028.1"/>
    <property type="molecule type" value="Genomic_DNA"/>
</dbReference>
<dbReference type="PANTHER" id="PTHR39162">
    <property type="entry name" value="GLL3345 PROTEIN"/>
    <property type="match status" value="1"/>
</dbReference>
<name>A0A345XTR2_9ACTN</name>